<proteinExistence type="predicted"/>
<dbReference type="KEGG" id="xba:C7S18_09415"/>
<gene>
    <name evidence="2" type="ORF">C7S18_09415</name>
</gene>
<dbReference type="Pfam" id="PF03235">
    <property type="entry name" value="GmrSD_N"/>
    <property type="match status" value="1"/>
</dbReference>
<organism evidence="2 3">
    <name type="scientific">Ahniella affigens</name>
    <dbReference type="NCBI Taxonomy" id="2021234"/>
    <lineage>
        <taxon>Bacteria</taxon>
        <taxon>Pseudomonadati</taxon>
        <taxon>Pseudomonadota</taxon>
        <taxon>Gammaproteobacteria</taxon>
        <taxon>Lysobacterales</taxon>
        <taxon>Rhodanobacteraceae</taxon>
        <taxon>Ahniella</taxon>
    </lineage>
</organism>
<evidence type="ECO:0000259" key="1">
    <source>
        <dbReference type="Pfam" id="PF03235"/>
    </source>
</evidence>
<dbReference type="InterPro" id="IPR004919">
    <property type="entry name" value="GmrSD_N"/>
</dbReference>
<keyword evidence="3" id="KW-1185">Reference proteome</keyword>
<dbReference type="PANTHER" id="PTHR39639:SF1">
    <property type="entry name" value="DUF262 DOMAIN-CONTAINING PROTEIN"/>
    <property type="match status" value="1"/>
</dbReference>
<evidence type="ECO:0000313" key="2">
    <source>
        <dbReference type="EMBL" id="AVP97398.1"/>
    </source>
</evidence>
<accession>A0A2P1PRE5</accession>
<sequence>MTNSNLTTSHDTEAAILEKYPIEDIEDNLDDDSVQAVKYSISSFGVDYDTEGAVRRLKRGDIAVPDFQRSYVWNISEASRLVESLLLGLPVPGVFLAAEHETKQLLVIDGQQRLKSLLFFYEGFFNPIDGETTRRVFSLQKVQKHLEGKTYATLSEEERRTLDNAVIHATVVRQDSPENDDTGMYHIFERLNTGGRKLVPQEIRTAVYRGQLISALSRMNANPDWRAIYGPSSPRLKDQELITRYLAFRTGWQSYQAPMTDFISSFCKKNQNIADADSRLLEQEFSAVIALARSSLGDRAFRPKRALNAALLEAFMVALSSLMQSNQGSISQEKIASSYSKLIADPGFISAISKSTANEKNVQLRFLLAKQYLEQP</sequence>
<reference evidence="2 3" key="1">
    <citation type="submission" date="2018-03" db="EMBL/GenBank/DDBJ databases">
        <title>Ahniella affigens gen. nov., sp. nov., a gammaproteobacterium isolated from sandy soil near a stream.</title>
        <authorList>
            <person name="Ko Y."/>
            <person name="Kim J.-H."/>
        </authorList>
    </citation>
    <scope>NUCLEOTIDE SEQUENCE [LARGE SCALE GENOMIC DNA]</scope>
    <source>
        <strain evidence="2 3">D13</strain>
    </source>
</reference>
<name>A0A2P1PRE5_9GAMM</name>
<reference evidence="2 3" key="2">
    <citation type="submission" date="2018-03" db="EMBL/GenBank/DDBJ databases">
        <authorList>
            <person name="Keele B.F."/>
        </authorList>
    </citation>
    <scope>NUCLEOTIDE SEQUENCE [LARGE SCALE GENOMIC DNA]</scope>
    <source>
        <strain evidence="2 3">D13</strain>
    </source>
</reference>
<protein>
    <submittedName>
        <fullName evidence="2">DUF262 domain-containing protein</fullName>
    </submittedName>
</protein>
<dbReference type="Proteomes" id="UP000241074">
    <property type="component" value="Chromosome"/>
</dbReference>
<dbReference type="AlphaFoldDB" id="A0A2P1PRE5"/>
<dbReference type="EMBL" id="CP027860">
    <property type="protein sequence ID" value="AVP97398.1"/>
    <property type="molecule type" value="Genomic_DNA"/>
</dbReference>
<dbReference type="OrthoDB" id="8094406at2"/>
<evidence type="ECO:0000313" key="3">
    <source>
        <dbReference type="Proteomes" id="UP000241074"/>
    </source>
</evidence>
<dbReference type="PANTHER" id="PTHR39639">
    <property type="entry name" value="CHROMOSOME 16, WHOLE GENOME SHOTGUN SEQUENCE"/>
    <property type="match status" value="1"/>
</dbReference>
<feature type="domain" description="GmrSD restriction endonucleases N-terminal" evidence="1">
    <location>
        <begin position="58"/>
        <end position="207"/>
    </location>
</feature>
<dbReference type="RefSeq" id="WP_106891322.1">
    <property type="nucleotide sequence ID" value="NZ_CP027860.1"/>
</dbReference>